<gene>
    <name evidence="6" type="ORF">CPY51_27565</name>
</gene>
<dbReference type="Pfam" id="PF04828">
    <property type="entry name" value="GFA"/>
    <property type="match status" value="1"/>
</dbReference>
<evidence type="ECO:0000313" key="7">
    <source>
        <dbReference type="Proteomes" id="UP000248925"/>
    </source>
</evidence>
<keyword evidence="4" id="KW-0456">Lyase</keyword>
<dbReference type="OrthoDB" id="9807246at2"/>
<keyword evidence="7" id="KW-1185">Reference proteome</keyword>
<dbReference type="Gene3D" id="3.90.1590.10">
    <property type="entry name" value="glutathione-dependent formaldehyde- activating enzyme (gfa)"/>
    <property type="match status" value="1"/>
</dbReference>
<evidence type="ECO:0000256" key="1">
    <source>
        <dbReference type="ARBA" id="ARBA00005495"/>
    </source>
</evidence>
<dbReference type="Proteomes" id="UP000248925">
    <property type="component" value="Unassembled WGS sequence"/>
</dbReference>
<dbReference type="InterPro" id="IPR006913">
    <property type="entry name" value="CENP-V/GFA"/>
</dbReference>
<reference evidence="6 7" key="1">
    <citation type="journal article" date="2018" name="Sci. Rep.">
        <title>Rhizobium tumorigenes sp. nov., a novel plant tumorigenic bacterium isolated from cane gall tumors on thornless blackberry.</title>
        <authorList>
            <person name="Kuzmanovi N."/>
            <person name="Smalla K."/>
            <person name="Gronow S."/>
            <person name="PuBawska J."/>
        </authorList>
    </citation>
    <scope>NUCLEOTIDE SEQUENCE [LARGE SCALE GENOMIC DNA]</scope>
    <source>
        <strain evidence="6 7">CCBAU 85046</strain>
    </source>
</reference>
<evidence type="ECO:0000256" key="2">
    <source>
        <dbReference type="ARBA" id="ARBA00022723"/>
    </source>
</evidence>
<dbReference type="RefSeq" id="WP_111163540.1">
    <property type="nucleotide sequence ID" value="NZ_PCDP01000065.1"/>
</dbReference>
<keyword evidence="3" id="KW-0862">Zinc</keyword>
<dbReference type="GO" id="GO:0046872">
    <property type="term" value="F:metal ion binding"/>
    <property type="evidence" value="ECO:0007669"/>
    <property type="project" value="UniProtKB-KW"/>
</dbReference>
<comment type="caution">
    <text evidence="6">The sequence shown here is derived from an EMBL/GenBank/DDBJ whole genome shotgun (WGS) entry which is preliminary data.</text>
</comment>
<dbReference type="EMBL" id="PCDP01000065">
    <property type="protein sequence ID" value="PZM08851.1"/>
    <property type="molecule type" value="Genomic_DNA"/>
</dbReference>
<sequence>MLKGRCLCGGVEYEASDAFRYAMNCHCSNCRRATGSAFKPFAGIESNMVRIATGRELVSIYGNAEKAHDVHCMRCGSLLYSIVNNGETAHVTMGTLVEAPTIRPSAHIFVASKAAWHEITDDLPQYPEFPTA</sequence>
<name>A0A2W4C7B1_9HYPH</name>
<dbReference type="InterPro" id="IPR011057">
    <property type="entry name" value="Mss4-like_sf"/>
</dbReference>
<dbReference type="PANTHER" id="PTHR33337">
    <property type="entry name" value="GFA DOMAIN-CONTAINING PROTEIN"/>
    <property type="match status" value="1"/>
</dbReference>
<dbReference type="PANTHER" id="PTHR33337:SF40">
    <property type="entry name" value="CENP-V_GFA DOMAIN-CONTAINING PROTEIN-RELATED"/>
    <property type="match status" value="1"/>
</dbReference>
<protein>
    <submittedName>
        <fullName evidence="6">Aldehyde-activating protein</fullName>
    </submittedName>
</protein>
<accession>A0A2W4C7B1</accession>
<dbReference type="GO" id="GO:0016846">
    <property type="term" value="F:carbon-sulfur lyase activity"/>
    <property type="evidence" value="ECO:0007669"/>
    <property type="project" value="InterPro"/>
</dbReference>
<evidence type="ECO:0000256" key="4">
    <source>
        <dbReference type="ARBA" id="ARBA00023239"/>
    </source>
</evidence>
<organism evidence="6 7">
    <name type="scientific">Rhizobium tubonense</name>
    <dbReference type="NCBI Taxonomy" id="484088"/>
    <lineage>
        <taxon>Bacteria</taxon>
        <taxon>Pseudomonadati</taxon>
        <taxon>Pseudomonadota</taxon>
        <taxon>Alphaproteobacteria</taxon>
        <taxon>Hyphomicrobiales</taxon>
        <taxon>Rhizobiaceae</taxon>
        <taxon>Rhizobium/Agrobacterium group</taxon>
        <taxon>Rhizobium</taxon>
    </lineage>
</organism>
<keyword evidence="2" id="KW-0479">Metal-binding</keyword>
<dbReference type="SUPFAM" id="SSF51316">
    <property type="entry name" value="Mss4-like"/>
    <property type="match status" value="1"/>
</dbReference>
<dbReference type="AlphaFoldDB" id="A0A2W4C7B1"/>
<comment type="similarity">
    <text evidence="1">Belongs to the Gfa family.</text>
</comment>
<evidence type="ECO:0000256" key="3">
    <source>
        <dbReference type="ARBA" id="ARBA00022833"/>
    </source>
</evidence>
<evidence type="ECO:0000313" key="6">
    <source>
        <dbReference type="EMBL" id="PZM08851.1"/>
    </source>
</evidence>
<evidence type="ECO:0000259" key="5">
    <source>
        <dbReference type="PROSITE" id="PS51891"/>
    </source>
</evidence>
<proteinExistence type="inferred from homology"/>
<feature type="domain" description="CENP-V/GFA" evidence="5">
    <location>
        <begin position="2"/>
        <end position="117"/>
    </location>
</feature>
<dbReference type="PROSITE" id="PS51891">
    <property type="entry name" value="CENP_V_GFA"/>
    <property type="match status" value="1"/>
</dbReference>